<protein>
    <recommendedName>
        <fullName evidence="4">Aldehyde dehydrogenase</fullName>
    </recommendedName>
</protein>
<dbReference type="InterPro" id="IPR016160">
    <property type="entry name" value="Ald_DH_CS_CYS"/>
</dbReference>
<evidence type="ECO:0000313" key="9">
    <source>
        <dbReference type="EMBL" id="THG29700.1"/>
    </source>
</evidence>
<evidence type="ECO:0000259" key="8">
    <source>
        <dbReference type="Pfam" id="PF00171"/>
    </source>
</evidence>
<dbReference type="EMBL" id="SSSM01000005">
    <property type="protein sequence ID" value="THG29700.1"/>
    <property type="molecule type" value="Genomic_DNA"/>
</dbReference>
<keyword evidence="3" id="KW-0520">NAD</keyword>
<feature type="active site" evidence="5 6">
    <location>
        <position position="209"/>
    </location>
</feature>
<dbReference type="CDD" id="cd07087">
    <property type="entry name" value="ALDH_F3-13-14_CALDH-like"/>
    <property type="match status" value="1"/>
</dbReference>
<comment type="caution">
    <text evidence="9">The sequence shown here is derived from an EMBL/GenBank/DDBJ whole genome shotgun (WGS) entry which is preliminary data.</text>
</comment>
<keyword evidence="2 4" id="KW-0560">Oxidoreductase</keyword>
<dbReference type="FunFam" id="3.40.605.10:FF:000004">
    <property type="entry name" value="Aldehyde dehydrogenase"/>
    <property type="match status" value="1"/>
</dbReference>
<dbReference type="InterPro" id="IPR016161">
    <property type="entry name" value="Ald_DH/histidinol_DH"/>
</dbReference>
<organism evidence="9 10">
    <name type="scientific">Naasia lichenicola</name>
    <dbReference type="NCBI Taxonomy" id="2565933"/>
    <lineage>
        <taxon>Bacteria</taxon>
        <taxon>Bacillati</taxon>
        <taxon>Actinomycetota</taxon>
        <taxon>Actinomycetes</taxon>
        <taxon>Micrococcales</taxon>
        <taxon>Microbacteriaceae</taxon>
        <taxon>Naasia</taxon>
    </lineage>
</organism>
<dbReference type="Gene3D" id="3.40.605.10">
    <property type="entry name" value="Aldehyde Dehydrogenase, Chain A, domain 1"/>
    <property type="match status" value="1"/>
</dbReference>
<feature type="domain" description="Aldehyde dehydrogenase" evidence="8">
    <location>
        <begin position="25"/>
        <end position="425"/>
    </location>
</feature>
<dbReference type="InterPro" id="IPR029510">
    <property type="entry name" value="Ald_DH_CS_GLU"/>
</dbReference>
<keyword evidence="10" id="KW-1185">Reference proteome</keyword>
<name>A0A4S4FHE7_9MICO</name>
<dbReference type="Gene3D" id="3.40.309.10">
    <property type="entry name" value="Aldehyde Dehydrogenase, Chain A, domain 2"/>
    <property type="match status" value="1"/>
</dbReference>
<evidence type="ECO:0000256" key="7">
    <source>
        <dbReference type="RuleBase" id="RU003345"/>
    </source>
</evidence>
<evidence type="ECO:0000256" key="5">
    <source>
        <dbReference type="PIRSR" id="PIRSR036492-1"/>
    </source>
</evidence>
<dbReference type="Proteomes" id="UP000309133">
    <property type="component" value="Unassembled WGS sequence"/>
</dbReference>
<dbReference type="PANTHER" id="PTHR43570">
    <property type="entry name" value="ALDEHYDE DEHYDROGENASE"/>
    <property type="match status" value="1"/>
</dbReference>
<dbReference type="PROSITE" id="PS00687">
    <property type="entry name" value="ALDEHYDE_DEHYDR_GLU"/>
    <property type="match status" value="1"/>
</dbReference>
<reference evidence="9 10" key="1">
    <citation type="submission" date="2019-04" db="EMBL/GenBank/DDBJ databases">
        <authorList>
            <person name="Jiang L."/>
        </authorList>
    </citation>
    <scope>NUCLEOTIDE SEQUENCE [LARGE SCALE GENOMIC DNA]</scope>
    <source>
        <strain evidence="9 10">YIM 131853</strain>
    </source>
</reference>
<dbReference type="AlphaFoldDB" id="A0A4S4FHE7"/>
<comment type="similarity">
    <text evidence="1 4 7">Belongs to the aldehyde dehydrogenase family.</text>
</comment>
<dbReference type="PIRSF" id="PIRSF036492">
    <property type="entry name" value="ALDH"/>
    <property type="match status" value="1"/>
</dbReference>
<dbReference type="GO" id="GO:0004029">
    <property type="term" value="F:aldehyde dehydrogenase (NAD+) activity"/>
    <property type="evidence" value="ECO:0007669"/>
    <property type="project" value="TreeGrafter"/>
</dbReference>
<dbReference type="PANTHER" id="PTHR43570:SF16">
    <property type="entry name" value="ALDEHYDE DEHYDROGENASE TYPE III, ISOFORM Q"/>
    <property type="match status" value="1"/>
</dbReference>
<dbReference type="FunFam" id="3.40.309.10:FF:000003">
    <property type="entry name" value="Aldehyde dehydrogenase"/>
    <property type="match status" value="1"/>
</dbReference>
<evidence type="ECO:0000256" key="6">
    <source>
        <dbReference type="PROSITE-ProRule" id="PRU10007"/>
    </source>
</evidence>
<sequence>MDSGQIVEGLRGTFESGLTRSHDWRIAQLRALRTMLRDEEDRIAAALQADLGKSPTESFISETNFVVKEITHTLGHLRRWLRPRRSGAPLLLAPSTAKTLLEPLGVALIISPWNYPVQLALAPLVGALAAGNSMLLKPSELAPHTSSLLADLLPRYLDSRAVAVVEGGVEETTELLAEKFDTIFYTGNGRVGRIVLEAAAKHLTPVTLELGGKSPAFVDDSADLKTAAERIVWGKFLNAGQTCVAPDYVLTTPAVARKLTPQLYEAVRLLYGDAPRGNPDYGRIVNEQNFDRLVSYLPDGRAAVGGNHTKAALYIAPTVLTGVRADAPIMQQEIFGPILPIIEVADLNAAIDFVNKGDKPLSLYVFSNDATTRSAWTLTTSSGAIGFNVAAAHLAVPSIPFGGVGASGMGGYHGLRSVQAFSHEKALFSKPLWPNTLALLRPPFTAERIKTIRRLLR</sequence>
<evidence type="ECO:0000256" key="3">
    <source>
        <dbReference type="ARBA" id="ARBA00023027"/>
    </source>
</evidence>
<dbReference type="RefSeq" id="WP_136428029.1">
    <property type="nucleotide sequence ID" value="NZ_SSSM01000005.1"/>
</dbReference>
<dbReference type="InterPro" id="IPR016163">
    <property type="entry name" value="Ald_DH_C"/>
</dbReference>
<accession>A0A4S4FHE7</accession>
<dbReference type="GO" id="GO:0005737">
    <property type="term" value="C:cytoplasm"/>
    <property type="evidence" value="ECO:0007669"/>
    <property type="project" value="TreeGrafter"/>
</dbReference>
<dbReference type="InterPro" id="IPR016162">
    <property type="entry name" value="Ald_DH_N"/>
</dbReference>
<evidence type="ECO:0000256" key="2">
    <source>
        <dbReference type="ARBA" id="ARBA00023002"/>
    </source>
</evidence>
<dbReference type="SUPFAM" id="SSF53720">
    <property type="entry name" value="ALDH-like"/>
    <property type="match status" value="1"/>
</dbReference>
<dbReference type="OrthoDB" id="6882680at2"/>
<dbReference type="Pfam" id="PF00171">
    <property type="entry name" value="Aldedh"/>
    <property type="match status" value="1"/>
</dbReference>
<proteinExistence type="inferred from homology"/>
<gene>
    <name evidence="9" type="ORF">E6C64_13615</name>
</gene>
<dbReference type="InterPro" id="IPR012394">
    <property type="entry name" value="Aldehyde_DH_NAD(P)"/>
</dbReference>
<dbReference type="PROSITE" id="PS00070">
    <property type="entry name" value="ALDEHYDE_DEHYDR_CYS"/>
    <property type="match status" value="1"/>
</dbReference>
<evidence type="ECO:0000256" key="4">
    <source>
        <dbReference type="PIRNR" id="PIRNR036492"/>
    </source>
</evidence>
<evidence type="ECO:0000256" key="1">
    <source>
        <dbReference type="ARBA" id="ARBA00009986"/>
    </source>
</evidence>
<dbReference type="GO" id="GO:0006081">
    <property type="term" value="P:aldehyde metabolic process"/>
    <property type="evidence" value="ECO:0007669"/>
    <property type="project" value="InterPro"/>
</dbReference>
<dbReference type="InterPro" id="IPR015590">
    <property type="entry name" value="Aldehyde_DH_dom"/>
</dbReference>
<feature type="active site" evidence="5">
    <location>
        <position position="243"/>
    </location>
</feature>
<evidence type="ECO:0000313" key="10">
    <source>
        <dbReference type="Proteomes" id="UP000309133"/>
    </source>
</evidence>